<feature type="domain" description="Carboxylesterase type B" evidence="2">
    <location>
        <begin position="6"/>
        <end position="177"/>
    </location>
</feature>
<protein>
    <recommendedName>
        <fullName evidence="2">Carboxylesterase type B domain-containing protein</fullName>
    </recommendedName>
</protein>
<dbReference type="InterPro" id="IPR029058">
    <property type="entry name" value="AB_hydrolase_fold"/>
</dbReference>
<evidence type="ECO:0000313" key="4">
    <source>
        <dbReference type="Proteomes" id="UP001153636"/>
    </source>
</evidence>
<accession>A0A9P0G7M7</accession>
<evidence type="ECO:0000259" key="2">
    <source>
        <dbReference type="Pfam" id="PF00135"/>
    </source>
</evidence>
<proteinExistence type="predicted"/>
<gene>
    <name evidence="3" type="ORF">PSYICH_LOCUS3918</name>
</gene>
<reference evidence="3" key="1">
    <citation type="submission" date="2022-01" db="EMBL/GenBank/DDBJ databases">
        <authorList>
            <person name="King R."/>
        </authorList>
    </citation>
    <scope>NUCLEOTIDE SEQUENCE</scope>
</reference>
<dbReference type="Gene3D" id="3.40.50.1820">
    <property type="entry name" value="alpha/beta hydrolase"/>
    <property type="match status" value="1"/>
</dbReference>
<dbReference type="AlphaFoldDB" id="A0A9P0G7M7"/>
<evidence type="ECO:0000256" key="1">
    <source>
        <dbReference type="ARBA" id="ARBA00023180"/>
    </source>
</evidence>
<dbReference type="InterPro" id="IPR050309">
    <property type="entry name" value="Type-B_Carboxylest/Lipase"/>
</dbReference>
<dbReference type="Proteomes" id="UP001153636">
    <property type="component" value="Chromosome 13"/>
</dbReference>
<evidence type="ECO:0000313" key="3">
    <source>
        <dbReference type="EMBL" id="CAH1102903.1"/>
    </source>
</evidence>
<dbReference type="OrthoDB" id="6745081at2759"/>
<dbReference type="InterPro" id="IPR002018">
    <property type="entry name" value="CarbesteraseB"/>
</dbReference>
<dbReference type="PANTHER" id="PTHR11559">
    <property type="entry name" value="CARBOXYLESTERASE"/>
    <property type="match status" value="1"/>
</dbReference>
<name>A0A9P0G7M7_9CUCU</name>
<organism evidence="3 4">
    <name type="scientific">Psylliodes chrysocephalus</name>
    <dbReference type="NCBI Taxonomy" id="3402493"/>
    <lineage>
        <taxon>Eukaryota</taxon>
        <taxon>Metazoa</taxon>
        <taxon>Ecdysozoa</taxon>
        <taxon>Arthropoda</taxon>
        <taxon>Hexapoda</taxon>
        <taxon>Insecta</taxon>
        <taxon>Pterygota</taxon>
        <taxon>Neoptera</taxon>
        <taxon>Endopterygota</taxon>
        <taxon>Coleoptera</taxon>
        <taxon>Polyphaga</taxon>
        <taxon>Cucujiformia</taxon>
        <taxon>Chrysomeloidea</taxon>
        <taxon>Chrysomelidae</taxon>
        <taxon>Galerucinae</taxon>
        <taxon>Alticini</taxon>
        <taxon>Psylliodes</taxon>
    </lineage>
</organism>
<keyword evidence="1" id="KW-0325">Glycoprotein</keyword>
<sequence>MNIRTQRDRREAGRKILNFYFPEGYIGANIDQLLQYTSDDRFVRPIQKTVQLISKYTPIYFYLFSYSSDYGIKTLHKLIRDSRLTSGVSHLEEQFYMWKRHDLEDLNPTGFDKLIARRLMRIWSNFIKTRNPTPFRDQLLQEYIWPTVTSQSNITYMQIDKNLSLQQNYRHKQMEFWESVYEHGYSRLIEMGHITGNRYNPT</sequence>
<dbReference type="Pfam" id="PF00135">
    <property type="entry name" value="COesterase"/>
    <property type="match status" value="1"/>
</dbReference>
<dbReference type="SUPFAM" id="SSF53474">
    <property type="entry name" value="alpha/beta-Hydrolases"/>
    <property type="match status" value="1"/>
</dbReference>
<dbReference type="EMBL" id="OV651825">
    <property type="protein sequence ID" value="CAH1102903.1"/>
    <property type="molecule type" value="Genomic_DNA"/>
</dbReference>
<keyword evidence="4" id="KW-1185">Reference proteome</keyword>